<organism evidence="20 21">
    <name type="scientific">Laodelphax striatellus</name>
    <name type="common">Small brown planthopper</name>
    <name type="synonym">Delphax striatella</name>
    <dbReference type="NCBI Taxonomy" id="195883"/>
    <lineage>
        <taxon>Eukaryota</taxon>
        <taxon>Metazoa</taxon>
        <taxon>Ecdysozoa</taxon>
        <taxon>Arthropoda</taxon>
        <taxon>Hexapoda</taxon>
        <taxon>Insecta</taxon>
        <taxon>Pterygota</taxon>
        <taxon>Neoptera</taxon>
        <taxon>Paraneoptera</taxon>
        <taxon>Hemiptera</taxon>
        <taxon>Auchenorrhyncha</taxon>
        <taxon>Fulgoroidea</taxon>
        <taxon>Delphacidae</taxon>
        <taxon>Criomorphinae</taxon>
        <taxon>Laodelphax</taxon>
    </lineage>
</organism>
<keyword evidence="11" id="KW-0720">Serine protease</keyword>
<keyword evidence="15" id="KW-0472">Membrane</keyword>
<dbReference type="FunFam" id="2.40.10.120:FF:000004">
    <property type="entry name" value="Serine protease HTRA2, mitochondrial"/>
    <property type="match status" value="1"/>
</dbReference>
<evidence type="ECO:0000256" key="7">
    <source>
        <dbReference type="ARBA" id="ARBA00022670"/>
    </source>
</evidence>
<evidence type="ECO:0000313" key="21">
    <source>
        <dbReference type="Proteomes" id="UP000291343"/>
    </source>
</evidence>
<dbReference type="Gene3D" id="2.30.42.10">
    <property type="match status" value="1"/>
</dbReference>
<dbReference type="GO" id="GO:0043065">
    <property type="term" value="P:positive regulation of apoptotic process"/>
    <property type="evidence" value="ECO:0007669"/>
    <property type="project" value="TreeGrafter"/>
</dbReference>
<dbReference type="InterPro" id="IPR001478">
    <property type="entry name" value="PDZ"/>
</dbReference>
<dbReference type="STRING" id="195883.A0A482WYQ1"/>
<keyword evidence="13" id="KW-1133">Transmembrane helix</keyword>
<evidence type="ECO:0000256" key="10">
    <source>
        <dbReference type="ARBA" id="ARBA00022801"/>
    </source>
</evidence>
<protein>
    <recommendedName>
        <fullName evidence="6">Serine protease HTRA2, mitochondrial</fullName>
        <ecNumber evidence="5">3.4.21.108</ecNumber>
    </recommendedName>
    <alternativeName>
        <fullName evidence="17">High temperature requirement protein A2</fullName>
    </alternativeName>
</protein>
<keyword evidence="9" id="KW-0053">Apoptosis</keyword>
<gene>
    <name evidence="20" type="ORF">LSTR_LSTR011952</name>
</gene>
<sequence length="422" mass="46421">MSFRKLHSQLIRYYIDRTKLTLPLIKYRFYDKEENNHDYEQGSSNENYFQCSPKHFGVTLATAVGATLLWNKENLPKVFPIVNAAVPTRSDGNRYKFNFIADVVEKTASAVVYIGIEDDLRSDFFTGKPVTLSNGSGFIISEDGLILTNAHVLETRRRTRVIVRLHDGSSFPATVESMDMKSDLATIRIKCNKKLPTIKLGSSNELRPGEFVIAIGSPLTLANTVTAGVVSTVHRTAPELGLRGSSMDYIQTDAAITFGNSGGPLVNLDGEAIGINSMKVAAGISFAIPIDYVKEFLKKAEAQNQKRGKGNKLDINRPDGLPRKYLGITMLTLTAEIIRELQMRNHRIPHDLRAGVLVWTVAVGSPAHASGLQPGDIVTHINGQVIESAATVYKILESISTLNITVLRGQSRLQINVKAEDN</sequence>
<dbReference type="InParanoid" id="A0A482WYQ1"/>
<dbReference type="SUPFAM" id="SSF50494">
    <property type="entry name" value="Trypsin-like serine proteases"/>
    <property type="match status" value="1"/>
</dbReference>
<evidence type="ECO:0000256" key="15">
    <source>
        <dbReference type="ARBA" id="ARBA00023136"/>
    </source>
</evidence>
<evidence type="ECO:0000256" key="6">
    <source>
        <dbReference type="ARBA" id="ARBA00016929"/>
    </source>
</evidence>
<comment type="caution">
    <text evidence="20">The sequence shown here is derived from an EMBL/GenBank/DDBJ whole genome shotgun (WGS) entry which is preliminary data.</text>
</comment>
<evidence type="ECO:0000256" key="8">
    <source>
        <dbReference type="ARBA" id="ARBA00022692"/>
    </source>
</evidence>
<evidence type="ECO:0000256" key="5">
    <source>
        <dbReference type="ARBA" id="ARBA00013033"/>
    </source>
</evidence>
<comment type="subcellular location">
    <subcellularLocation>
        <location evidence="3">Mitochondrion intermembrane space</location>
        <topology evidence="3">Single-pass membrane protein</topology>
    </subcellularLocation>
    <subcellularLocation>
        <location evidence="2">Mitochondrion membrane</location>
        <topology evidence="2">Single-pass membrane protein</topology>
    </subcellularLocation>
</comment>
<keyword evidence="21" id="KW-1185">Reference proteome</keyword>
<evidence type="ECO:0000256" key="4">
    <source>
        <dbReference type="ARBA" id="ARBA00010541"/>
    </source>
</evidence>
<evidence type="ECO:0000256" key="17">
    <source>
        <dbReference type="ARBA" id="ARBA00029644"/>
    </source>
</evidence>
<dbReference type="AlphaFoldDB" id="A0A482WYQ1"/>
<proteinExistence type="inferred from homology"/>
<comment type="similarity">
    <text evidence="4">Belongs to the peptidase S1C family.</text>
</comment>
<evidence type="ECO:0000259" key="19">
    <source>
        <dbReference type="PROSITE" id="PS50106"/>
    </source>
</evidence>
<dbReference type="GO" id="GO:0007005">
    <property type="term" value="P:mitochondrion organization"/>
    <property type="evidence" value="ECO:0007669"/>
    <property type="project" value="UniProtKB-ARBA"/>
</dbReference>
<dbReference type="GO" id="GO:0006508">
    <property type="term" value="P:proteolysis"/>
    <property type="evidence" value="ECO:0007669"/>
    <property type="project" value="UniProtKB-KW"/>
</dbReference>
<dbReference type="InterPro" id="IPR036034">
    <property type="entry name" value="PDZ_sf"/>
</dbReference>
<dbReference type="GO" id="GO:0004252">
    <property type="term" value="F:serine-type endopeptidase activity"/>
    <property type="evidence" value="ECO:0007669"/>
    <property type="project" value="InterPro"/>
</dbReference>
<keyword evidence="8" id="KW-0812">Transmembrane</keyword>
<keyword evidence="10" id="KW-0378">Hydrolase</keyword>
<dbReference type="PANTHER" id="PTHR22939">
    <property type="entry name" value="SERINE PROTEASE FAMILY S1C HTRA-RELATED"/>
    <property type="match status" value="1"/>
</dbReference>
<dbReference type="GO" id="GO:0005758">
    <property type="term" value="C:mitochondrial intermembrane space"/>
    <property type="evidence" value="ECO:0007669"/>
    <property type="project" value="UniProtKB-SubCell"/>
</dbReference>
<dbReference type="SMR" id="A0A482WYQ1"/>
<evidence type="ECO:0000256" key="11">
    <source>
        <dbReference type="ARBA" id="ARBA00022825"/>
    </source>
</evidence>
<evidence type="ECO:0000256" key="12">
    <source>
        <dbReference type="ARBA" id="ARBA00022946"/>
    </source>
</evidence>
<dbReference type="PROSITE" id="PS50106">
    <property type="entry name" value="PDZ"/>
    <property type="match status" value="1"/>
</dbReference>
<dbReference type="Pfam" id="PF13365">
    <property type="entry name" value="Trypsin_2"/>
    <property type="match status" value="1"/>
</dbReference>
<dbReference type="FunCoup" id="A0A482WYQ1">
    <property type="interactions" value="1070"/>
</dbReference>
<evidence type="ECO:0000313" key="20">
    <source>
        <dbReference type="EMBL" id="RZF38462.1"/>
    </source>
</evidence>
<dbReference type="Pfam" id="PF13180">
    <property type="entry name" value="PDZ_2"/>
    <property type="match status" value="1"/>
</dbReference>
<dbReference type="GO" id="GO:0031966">
    <property type="term" value="C:mitochondrial membrane"/>
    <property type="evidence" value="ECO:0007669"/>
    <property type="project" value="UniProtKB-SubCell"/>
</dbReference>
<dbReference type="EC" id="3.4.21.108" evidence="5"/>
<comment type="function">
    <text evidence="18">Serine protease that shows proteolytic activity against a non-specific substrate beta-casein. Promotes or induces cell death either by direct binding to and inhibition of BIRC proteins (also called inhibitor of apoptosis proteins, IAPs), leading to an increase in caspase activity, or by a BIRC inhibition-independent, caspase-independent and serine protease activity-dependent mechanism. Can antagonize antiapoptotic activity of th/Diap1 by directly inducing the degradation of th/Diap1.</text>
</comment>
<dbReference type="PRINTS" id="PR00834">
    <property type="entry name" value="PROTEASES2C"/>
</dbReference>
<dbReference type="SMART" id="SM00228">
    <property type="entry name" value="PDZ"/>
    <property type="match status" value="1"/>
</dbReference>
<dbReference type="Gene3D" id="2.40.10.120">
    <property type="match status" value="1"/>
</dbReference>
<evidence type="ECO:0000256" key="16">
    <source>
        <dbReference type="ARBA" id="ARBA00023145"/>
    </source>
</evidence>
<reference evidence="20 21" key="1">
    <citation type="journal article" date="2017" name="Gigascience">
        <title>Genome sequence of the small brown planthopper, Laodelphax striatellus.</title>
        <authorList>
            <person name="Zhu J."/>
            <person name="Jiang F."/>
            <person name="Wang X."/>
            <person name="Yang P."/>
            <person name="Bao Y."/>
            <person name="Zhao W."/>
            <person name="Wang W."/>
            <person name="Lu H."/>
            <person name="Wang Q."/>
            <person name="Cui N."/>
            <person name="Li J."/>
            <person name="Chen X."/>
            <person name="Luo L."/>
            <person name="Yu J."/>
            <person name="Kang L."/>
            <person name="Cui F."/>
        </authorList>
    </citation>
    <scope>NUCLEOTIDE SEQUENCE [LARGE SCALE GENOMIC DNA]</scope>
    <source>
        <strain evidence="20">Lst14</strain>
    </source>
</reference>
<dbReference type="OrthoDB" id="4217619at2759"/>
<dbReference type="InterPro" id="IPR001940">
    <property type="entry name" value="Peptidase_S1C"/>
</dbReference>
<keyword evidence="14" id="KW-0496">Mitochondrion</keyword>
<keyword evidence="7" id="KW-0645">Protease</keyword>
<evidence type="ECO:0000256" key="9">
    <source>
        <dbReference type="ARBA" id="ARBA00022703"/>
    </source>
</evidence>
<accession>A0A482WYQ1</accession>
<keyword evidence="16" id="KW-0865">Zymogen</keyword>
<evidence type="ECO:0000256" key="13">
    <source>
        <dbReference type="ARBA" id="ARBA00022989"/>
    </source>
</evidence>
<comment type="catalytic activity">
    <reaction evidence="1">
        <text>Cleavage of non-polar aliphatic amino-acids at the P1 position, with a preference for Val, Ile and Met. At the P2 and P3 positions, Arg is selected most strongly with a secondary preference for other hydrophilic residues.</text>
        <dbReference type="EC" id="3.4.21.108"/>
    </reaction>
</comment>
<evidence type="ECO:0000256" key="1">
    <source>
        <dbReference type="ARBA" id="ARBA00001760"/>
    </source>
</evidence>
<evidence type="ECO:0000256" key="18">
    <source>
        <dbReference type="ARBA" id="ARBA00035606"/>
    </source>
</evidence>
<dbReference type="SUPFAM" id="SSF50156">
    <property type="entry name" value="PDZ domain-like"/>
    <property type="match status" value="1"/>
</dbReference>
<dbReference type="Proteomes" id="UP000291343">
    <property type="component" value="Unassembled WGS sequence"/>
</dbReference>
<dbReference type="PANTHER" id="PTHR22939:SF129">
    <property type="entry name" value="SERINE PROTEASE HTRA2, MITOCHONDRIAL"/>
    <property type="match status" value="1"/>
</dbReference>
<name>A0A482WYQ1_LAOST</name>
<dbReference type="EMBL" id="QKKF02022267">
    <property type="protein sequence ID" value="RZF38462.1"/>
    <property type="molecule type" value="Genomic_DNA"/>
</dbReference>
<dbReference type="InterPro" id="IPR009003">
    <property type="entry name" value="Peptidase_S1_PA"/>
</dbReference>
<evidence type="ECO:0000256" key="14">
    <source>
        <dbReference type="ARBA" id="ARBA00023128"/>
    </source>
</evidence>
<keyword evidence="12" id="KW-0809">Transit peptide</keyword>
<dbReference type="GO" id="GO:0006915">
    <property type="term" value="P:apoptotic process"/>
    <property type="evidence" value="ECO:0007669"/>
    <property type="project" value="UniProtKB-KW"/>
</dbReference>
<evidence type="ECO:0000256" key="3">
    <source>
        <dbReference type="ARBA" id="ARBA00004375"/>
    </source>
</evidence>
<feature type="domain" description="PDZ" evidence="19">
    <location>
        <begin position="312"/>
        <end position="410"/>
    </location>
</feature>
<evidence type="ECO:0000256" key="2">
    <source>
        <dbReference type="ARBA" id="ARBA00004304"/>
    </source>
</evidence>